<evidence type="ECO:0000256" key="1">
    <source>
        <dbReference type="SAM" id="MobiDB-lite"/>
    </source>
</evidence>
<comment type="caution">
    <text evidence="3">The sequence shown here is derived from an EMBL/GenBank/DDBJ whole genome shotgun (WGS) entry which is preliminary data.</text>
</comment>
<feature type="region of interest" description="Disordered" evidence="1">
    <location>
        <begin position="125"/>
        <end position="144"/>
    </location>
</feature>
<dbReference type="Pfam" id="PF21109">
    <property type="entry name" value="Stonustoxin_helical"/>
    <property type="match status" value="1"/>
</dbReference>
<accession>A0A553QEQ1</accession>
<dbReference type="Gene3D" id="2.100.10.30">
    <property type="entry name" value="Jacalin-like lectin domain"/>
    <property type="match status" value="1"/>
</dbReference>
<name>A0A553QEQ1_9TELE</name>
<dbReference type="PROSITE" id="PS50853">
    <property type="entry name" value="FN3"/>
    <property type="match status" value="1"/>
</dbReference>
<reference evidence="3 4" key="1">
    <citation type="journal article" date="2019" name="Sci. Data">
        <title>Hybrid genome assembly and annotation of Danionella translucida.</title>
        <authorList>
            <person name="Kadobianskyi M."/>
            <person name="Schulze L."/>
            <person name="Schuelke M."/>
            <person name="Judkewitz B."/>
        </authorList>
    </citation>
    <scope>NUCLEOTIDE SEQUENCE [LARGE SCALE GENOMIC DNA]</scope>
    <source>
        <strain evidence="3 4">Bolton</strain>
    </source>
</reference>
<dbReference type="PANTHER" id="PTHR31594">
    <property type="entry name" value="AIG1-TYPE G DOMAIN-CONTAINING PROTEIN"/>
    <property type="match status" value="1"/>
</dbReference>
<proteinExistence type="predicted"/>
<dbReference type="Proteomes" id="UP000316079">
    <property type="component" value="Unassembled WGS sequence"/>
</dbReference>
<dbReference type="Pfam" id="PF18078">
    <property type="entry name" value="Thioredoxin_11"/>
    <property type="match status" value="1"/>
</dbReference>
<dbReference type="InterPro" id="IPR040581">
    <property type="entry name" value="Thioredoxin_11"/>
</dbReference>
<dbReference type="InterPro" id="IPR052090">
    <property type="entry name" value="Cytolytic_pore-forming_toxin"/>
</dbReference>
<dbReference type="InterPro" id="IPR048997">
    <property type="entry name" value="Stonustoxin-like_helical"/>
</dbReference>
<dbReference type="SUPFAM" id="SSF51101">
    <property type="entry name" value="Mannose-binding lectins"/>
    <property type="match status" value="1"/>
</dbReference>
<dbReference type="InterPro" id="IPR003961">
    <property type="entry name" value="FN3_dom"/>
</dbReference>
<dbReference type="AlphaFoldDB" id="A0A553QEQ1"/>
<evidence type="ECO:0000313" key="3">
    <source>
        <dbReference type="EMBL" id="TRY88414.1"/>
    </source>
</evidence>
<dbReference type="STRING" id="623744.A0A553QEQ1"/>
<dbReference type="SUPFAM" id="SSF49265">
    <property type="entry name" value="Fibronectin type III"/>
    <property type="match status" value="1"/>
</dbReference>
<organism evidence="3 4">
    <name type="scientific">Danionella cerebrum</name>
    <dbReference type="NCBI Taxonomy" id="2873325"/>
    <lineage>
        <taxon>Eukaryota</taxon>
        <taxon>Metazoa</taxon>
        <taxon>Chordata</taxon>
        <taxon>Craniata</taxon>
        <taxon>Vertebrata</taxon>
        <taxon>Euteleostomi</taxon>
        <taxon>Actinopterygii</taxon>
        <taxon>Neopterygii</taxon>
        <taxon>Teleostei</taxon>
        <taxon>Ostariophysi</taxon>
        <taxon>Cypriniformes</taxon>
        <taxon>Danionidae</taxon>
        <taxon>Danioninae</taxon>
        <taxon>Danionella</taxon>
    </lineage>
</organism>
<dbReference type="Pfam" id="PF24674">
    <property type="entry name" value="MACPF_SNTX"/>
    <property type="match status" value="1"/>
</dbReference>
<dbReference type="EMBL" id="SRMA01026048">
    <property type="protein sequence ID" value="TRY88414.1"/>
    <property type="molecule type" value="Genomic_DNA"/>
</dbReference>
<keyword evidence="4" id="KW-1185">Reference proteome</keyword>
<dbReference type="InterPro" id="IPR036404">
    <property type="entry name" value="Jacalin-like_lectin_dom_sf"/>
</dbReference>
<evidence type="ECO:0000259" key="2">
    <source>
        <dbReference type="PROSITE" id="PS50853"/>
    </source>
</evidence>
<dbReference type="PANTHER" id="PTHR31594:SF11">
    <property type="entry name" value="NEOVERRUCOTOXIN SUBUNIT ALPHA-LIKE ISOFORM X1-RELATED"/>
    <property type="match status" value="1"/>
</dbReference>
<dbReference type="CDD" id="cd00063">
    <property type="entry name" value="FN3"/>
    <property type="match status" value="1"/>
</dbReference>
<evidence type="ECO:0000313" key="4">
    <source>
        <dbReference type="Proteomes" id="UP000316079"/>
    </source>
</evidence>
<protein>
    <recommendedName>
        <fullName evidence="2">Fibronectin type-III domain-containing protein</fullName>
    </recommendedName>
</protein>
<gene>
    <name evidence="3" type="ORF">DNTS_018315</name>
</gene>
<sequence length="964" mass="107225">MLRDIQLSQVTVTFLVSRRVCVFLKTPSFQLFQSSHGQRGSHNPPPLPSLGLYLREEVDDQTFLLRSDSSPPRSSPDSYEIIPWQIQSRGSSPSVADLRAASEPRALLSEPEGIETRFMNFRKDQTEKAPVEPLEPNHGEEESSVELRMEGVRSSADCLVSLMASALMFLKQLSCIYCTLLCLGNLSSVNSKEDHRDAGGFQADVGNPDIATLASDPVEVAALGRPLFPGMLYDCRKDSFIPGVTLWEKKELEVDVDTRPLPKTELHFRASDSLTTKSNLLDVSASLKASFLGGLVEVGGSAKFLRDSKSSQHQTRVTMYYSESTRFEQLSMSHLGKITYPQVFDQKTATHVVTAVQYGAQVFMVFDRTVSGQEDKQEVEGELNVMINKIPLFSVEGKGSLKMTDDEKKLAESISCTFYGDIQLEQNPTTYLEAVELYKKLPSLLKNSQKSVPIKVWLYPLYLLDTKAAQLERDISTSLVSNMVDITEELGEVERSFNDLSRDSLVNAFSDIKERLHSFQSSFRIYRSVFLKAVGRVLPSIRGGAMEEKSLEDILNTHRSSPFTATKLNQWLTEAKTELQLLRSFTKTLVGIQIEDPAHLNSIFLDFGIDAVVCLTFTSLKYEDPSLSALNEFLKSDKFQVQDGRKVPLQKRFVTEESGSKWFNDPDVILKMRENLSLFKSFSEANKVEKRIRFIISAIADPSSPGSSIYLYEKGKLTNKHFQPLSKPPPPQLTIDRGTSMSLKLQKSPVGETVKFRVEYKQIKAGSAADKDWAIKESPHEAYTLDGLDASKPYLIRARTVGIVGVSEASDTISPIPLSARPTIVGGAKGSEVTLRTSAITTIRKFIIHHTNLYMGYHLVSGIQVVFSSGERLKVGTIEGITLQEMTFDDTDKIIGFTLWPTADNNRLCGIEFKVAKGDGSVSAPSTKCASMGQPTTIDVKSGRVYGVTFRNQNQLNALGFYFI</sequence>
<dbReference type="Gene3D" id="2.60.40.10">
    <property type="entry name" value="Immunoglobulins"/>
    <property type="match status" value="1"/>
</dbReference>
<dbReference type="OrthoDB" id="8954335at2759"/>
<feature type="domain" description="Fibronectin type-III" evidence="2">
    <location>
        <begin position="729"/>
        <end position="823"/>
    </location>
</feature>
<dbReference type="InterPro" id="IPR036116">
    <property type="entry name" value="FN3_sf"/>
</dbReference>
<dbReference type="InterPro" id="IPR056072">
    <property type="entry name" value="SNTX_MACPF/CDC-like_dom"/>
</dbReference>
<dbReference type="InterPro" id="IPR013783">
    <property type="entry name" value="Ig-like_fold"/>
</dbReference>